<evidence type="ECO:0000256" key="2">
    <source>
        <dbReference type="SAM" id="Phobius"/>
    </source>
</evidence>
<keyword evidence="2" id="KW-0472">Membrane</keyword>
<keyword evidence="4" id="KW-1185">Reference proteome</keyword>
<protein>
    <submittedName>
        <fullName evidence="3">Uncharacterized protein</fullName>
    </submittedName>
</protein>
<organism evidence="3 4">
    <name type="scientific">Seminavis robusta</name>
    <dbReference type="NCBI Taxonomy" id="568900"/>
    <lineage>
        <taxon>Eukaryota</taxon>
        <taxon>Sar</taxon>
        <taxon>Stramenopiles</taxon>
        <taxon>Ochrophyta</taxon>
        <taxon>Bacillariophyta</taxon>
        <taxon>Bacillariophyceae</taxon>
        <taxon>Bacillariophycidae</taxon>
        <taxon>Naviculales</taxon>
        <taxon>Naviculaceae</taxon>
        <taxon>Seminavis</taxon>
    </lineage>
</organism>
<evidence type="ECO:0000313" key="4">
    <source>
        <dbReference type="Proteomes" id="UP001153069"/>
    </source>
</evidence>
<feature type="transmembrane region" description="Helical" evidence="2">
    <location>
        <begin position="1065"/>
        <end position="1084"/>
    </location>
</feature>
<dbReference type="OrthoDB" id="49654at2759"/>
<name>A0A9N8HRL3_9STRA</name>
<gene>
    <name evidence="3" type="ORF">SEMRO_1285_G259280.1</name>
</gene>
<sequence length="1124" mass="123382">MPAKKGGYPSLEKFPYFWCNSSGQEVWRTRFPFNATEHCQGHDTFNMPAVAHARVEQRGEDGAVSKSTKQSVFAFNTSSEESKKWFSWFELPIECGCNKFGTTDTAKGAVEKKSVLAIGSGCPGQAMETSHQCHQLSTKQQEEVGSVCIEIAGSPPILEVTYKASNNYAFTRTDFWFDSSITTLPLKSDGAPDVDDFGFFWRNSSGESVWSTRVPMYYYFGCSTTEDVHMSMVAHAGVARRFDNGTLDFGSGDTAFAYGLEGQDTTMIDAAFDFTLQCQCAREKSAEELSAPLSSLQLPASMGGLNVGSTTCPNRIAWADKQCFNVTGTDETSTGKVCAQVVGNPPTIMVTRDVSGDWVLLKSKFWYGTSAADVPKRKSGRPDIEKFPYFWGNSSGEEFWTGSAILENSFDCRDASEYAIDLVAHSTYMKKFENGTLIHGSKEASFAYDHSSDSHHNDDFGWIPLKIGCKCTTQTPKLASTVLPWMYSAPSRSKEPYSATKPQPYCIDGDNGSGRECHNMMVGDSATAGSLCVEAVDDSEYFEFTFQSTDEWTLLTTELWLGDSIEDVPTSETEDVNNNQFPYFFRNSTGQHTWKTKIALNVSFDCSMIDEFKMAIVASSTFGKVAQDGSLIDDTEVVAFVEDRPDSHMFGWFGLGLRCNCGGTLESLVSSAKAMLAGDDGDKSCVSTSIFIDEDFEDEGSEDAWDNGVITKGSDFTYFLGRLGGDYVPEVSRSFSVPTSKDGQTKADSISLEFVLYIIDEWKESDAVRLTIGSDEVNLGPFANYANTELAGSVAGISWRRTVISHGQNLGFGEAMDEKHLVQIAVPADHFDDDYSLFFGVKVALGEDAENSAGIDDLMIEAHYACPTDDEHRDLKADLDRQDQKDVASSVVNATVSDSTNLGTLTPPISDTVAIPDIATLSNTSAGNMAVPSPAPSSQRNSEKNEGESLYCLAEDFPCGSNADDVYVCHYSRMRGHQTLCIPEEESHILRYYPQDYCGPCVGSFAESPRNIATRPPLVASDENMVDVEEGRSNFQPRHSADNFNAEEEDSSKKTETPNDGGMNIFTKMLIAAGFIACVMYLNVQVFAPRRSSSMHTLRRRHLHVDGGVMRSESSSTDLDAFRI</sequence>
<proteinExistence type="predicted"/>
<feature type="region of interest" description="Disordered" evidence="1">
    <location>
        <begin position="1032"/>
        <end position="1060"/>
    </location>
</feature>
<accession>A0A9N8HRL3</accession>
<feature type="region of interest" description="Disordered" evidence="1">
    <location>
        <begin position="924"/>
        <end position="944"/>
    </location>
</feature>
<comment type="caution">
    <text evidence="3">The sequence shown here is derived from an EMBL/GenBank/DDBJ whole genome shotgun (WGS) entry which is preliminary data.</text>
</comment>
<evidence type="ECO:0000256" key="1">
    <source>
        <dbReference type="SAM" id="MobiDB-lite"/>
    </source>
</evidence>
<keyword evidence="2" id="KW-1133">Transmembrane helix</keyword>
<dbReference type="AlphaFoldDB" id="A0A9N8HRL3"/>
<evidence type="ECO:0000313" key="3">
    <source>
        <dbReference type="EMBL" id="CAB9522265.1"/>
    </source>
</evidence>
<dbReference type="EMBL" id="CAICTM010001283">
    <property type="protein sequence ID" value="CAB9522265.1"/>
    <property type="molecule type" value="Genomic_DNA"/>
</dbReference>
<reference evidence="3" key="1">
    <citation type="submission" date="2020-06" db="EMBL/GenBank/DDBJ databases">
        <authorList>
            <consortium name="Plant Systems Biology data submission"/>
        </authorList>
    </citation>
    <scope>NUCLEOTIDE SEQUENCE</scope>
    <source>
        <strain evidence="3">D6</strain>
    </source>
</reference>
<keyword evidence="2" id="KW-0812">Transmembrane</keyword>
<dbReference type="Proteomes" id="UP001153069">
    <property type="component" value="Unassembled WGS sequence"/>
</dbReference>